<dbReference type="OrthoDB" id="5950305at2"/>
<dbReference type="EMBL" id="FNAG01000006">
    <property type="protein sequence ID" value="SDD73329.1"/>
    <property type="molecule type" value="Genomic_DNA"/>
</dbReference>
<keyword evidence="1" id="KW-0732">Signal</keyword>
<dbReference type="NCBIfam" id="TIGR02608">
    <property type="entry name" value="delta_60_rpt"/>
    <property type="match status" value="2"/>
</dbReference>
<dbReference type="SUPFAM" id="SSF63829">
    <property type="entry name" value="Calcium-dependent phosphotriesterase"/>
    <property type="match status" value="1"/>
</dbReference>
<evidence type="ECO:0000313" key="3">
    <source>
        <dbReference type="Proteomes" id="UP000199603"/>
    </source>
</evidence>
<dbReference type="Gene3D" id="2.80.10.50">
    <property type="match status" value="5"/>
</dbReference>
<reference evidence="2 3" key="1">
    <citation type="submission" date="2016-10" db="EMBL/GenBank/DDBJ databases">
        <authorList>
            <person name="de Groot N.N."/>
        </authorList>
    </citation>
    <scope>NUCLEOTIDE SEQUENCE [LARGE SCALE GENOMIC DNA]</scope>
    <source>
        <strain evidence="2 3">DSM 16957</strain>
    </source>
</reference>
<dbReference type="SUPFAM" id="SSF101898">
    <property type="entry name" value="NHL repeat"/>
    <property type="match status" value="1"/>
</dbReference>
<dbReference type="PANTHER" id="PTHR31778:SF2">
    <property type="entry name" value="BUD SITE SELECTION PROTEIN RAX2"/>
    <property type="match status" value="1"/>
</dbReference>
<dbReference type="InterPro" id="IPR013431">
    <property type="entry name" value="Delta_60_rpt"/>
</dbReference>
<dbReference type="STRING" id="265719.SAMN04488509_10646"/>
<protein>
    <submittedName>
        <fullName evidence="2">Delta-60 repeat domain-containing protein</fullName>
    </submittedName>
</protein>
<dbReference type="GO" id="GO:1902929">
    <property type="term" value="C:plasma membrane of growing cell tip"/>
    <property type="evidence" value="ECO:0007669"/>
    <property type="project" value="TreeGrafter"/>
</dbReference>
<name>A0A1G6X5D4_9GAMM</name>
<dbReference type="Proteomes" id="UP000199603">
    <property type="component" value="Unassembled WGS sequence"/>
</dbReference>
<evidence type="ECO:0000256" key="1">
    <source>
        <dbReference type="SAM" id="SignalP"/>
    </source>
</evidence>
<accession>A0A1G6X5D4</accession>
<dbReference type="AlphaFoldDB" id="A0A1G6X5D4"/>
<dbReference type="Pfam" id="PF17164">
    <property type="entry name" value="DUF5122"/>
    <property type="match status" value="8"/>
</dbReference>
<organism evidence="2 3">
    <name type="scientific">Aquimonas voraii</name>
    <dbReference type="NCBI Taxonomy" id="265719"/>
    <lineage>
        <taxon>Bacteria</taxon>
        <taxon>Pseudomonadati</taxon>
        <taxon>Pseudomonadota</taxon>
        <taxon>Gammaproteobacteria</taxon>
        <taxon>Lysobacterales</taxon>
        <taxon>Lysobacteraceae</taxon>
        <taxon>Aquimonas</taxon>
    </lineage>
</organism>
<dbReference type="RefSeq" id="WP_091242647.1">
    <property type="nucleotide sequence ID" value="NZ_FNAG01000006.1"/>
</dbReference>
<gene>
    <name evidence="2" type="ORF">SAMN04488509_10646</name>
</gene>
<feature type="signal peptide" evidence="1">
    <location>
        <begin position="1"/>
        <end position="22"/>
    </location>
</feature>
<evidence type="ECO:0000313" key="2">
    <source>
        <dbReference type="EMBL" id="SDD73329.1"/>
    </source>
</evidence>
<dbReference type="PANTHER" id="PTHR31778">
    <property type="entry name" value="BUD SITE SELECTION PROTEIN RAX2"/>
    <property type="match status" value="1"/>
</dbReference>
<proteinExistence type="predicted"/>
<keyword evidence="3" id="KW-1185">Reference proteome</keyword>
<sequence length="814" mass="84853">MSIRSLLAVLFLILCMPGPQRAAAQSARDGWAPVLDASAEVQALLDAGDGRVYVAARFDGTTSALRRFNPDGSPDTSFPEAVRGADIHALAVVDGRVWVGGFDLFTGGSSRGALVVLDAQGAVLPAFPARFGRVHAIEPDGSGGAFVGGEFSLIDNSLVRLIRTFVAEDGDFSLHPDQPQYQGRTVLALKRVRDGGLIVGSDGLAGSGTPSSLVRLHPSGSPDPGFKARITQEILDIEQARNGDLLVAGNFFSVNGENQTSYTRLRADGSLSPDNLSLPIGCCASRVIERRNGEVLVAGNFLSQVAGTDRLLRIPLLRSNGAVGPLARPDGQNVRELLELADGSVLVGGRFSTLDGVEQRNLGRVRADGTVDAEFRIQTDTGVFTTLASFEDGVWLGGDFTQLNGVAVGRLVKLDHRGRRAPASSHALNRVPLALLPLDNDRLLVGGDFTQVGAQVASHLLLIENSSGGRLPLSIGADNTVHALARQADGKILIGGAFASIGGVARRAIARLNADLSLDTGFNLLMDSTAVVRAIAVSPDGGIVLGGSFGALGIESRQNLAKVRADGSIQALFTPNPNGRVDSLLIAPNGEVYVGGTFTSIGGQARSRVARLEADGSLGSFAPTVNAGTTRVSAVALQADGRVLLGGNGGLLKRVEAGGANDPGWSLSFTGSADGLSLGSDGRLWVIGSFASIAGEPRQGIARIAPPDRHASQAFAYSDVLRRLFWGVRSTAPEVAGLPRASLSLDRGQSFTPLPAMVRQSSLWRSTLMLPLDTEVLVRIEAEHAAAPAGSGLGQLHSELLLFQSSALFGSGFE</sequence>
<feature type="chain" id="PRO_5011551563" evidence="1">
    <location>
        <begin position="23"/>
        <end position="814"/>
    </location>
</feature>